<evidence type="ECO:0008006" key="8">
    <source>
        <dbReference type="Google" id="ProtNLM"/>
    </source>
</evidence>
<evidence type="ECO:0000256" key="4">
    <source>
        <dbReference type="PIRSR" id="PIRSR000509-1"/>
    </source>
</evidence>
<dbReference type="AlphaFoldDB" id="A0A0F8V1A8"/>
<comment type="caution">
    <text evidence="6">The sequence shown here is derived from an EMBL/GenBank/DDBJ whole genome shotgun (WGS) entry which is preliminary data.</text>
</comment>
<feature type="binding site" evidence="4">
    <location>
        <position position="282"/>
    </location>
    <ligand>
        <name>dimethylallyl diphosphate</name>
        <dbReference type="ChEBI" id="CHEBI:57623"/>
    </ligand>
</feature>
<dbReference type="PANTHER" id="PTHR40627:SF4">
    <property type="entry name" value="PRENYLTRANSFERASE ASQH1-RELATED"/>
    <property type="match status" value="1"/>
</dbReference>
<accession>A0A0F8V1A8</accession>
<comment type="similarity">
    <text evidence="2">Belongs to the tryptophan dimethylallyltransferase family.</text>
</comment>
<dbReference type="GO" id="GO:0016765">
    <property type="term" value="F:transferase activity, transferring alkyl or aryl (other than methyl) groups"/>
    <property type="evidence" value="ECO:0007669"/>
    <property type="project" value="InterPro"/>
</dbReference>
<feature type="region of interest" description="Disordered" evidence="5">
    <location>
        <begin position="24"/>
        <end position="43"/>
    </location>
</feature>
<dbReference type="InterPro" id="IPR012148">
    <property type="entry name" value="ABBA_DMATS-like"/>
</dbReference>
<dbReference type="InterPro" id="IPR033964">
    <property type="entry name" value="ABBA"/>
</dbReference>
<keyword evidence="7" id="KW-1185">Reference proteome</keyword>
<feature type="binding site" evidence="4">
    <location>
        <position position="284"/>
    </location>
    <ligand>
        <name>dimethylallyl diphosphate</name>
        <dbReference type="ChEBI" id="CHEBI:57623"/>
    </ligand>
</feature>
<name>A0A0F8V1A8_9EURO</name>
<evidence type="ECO:0000256" key="5">
    <source>
        <dbReference type="SAM" id="MobiDB-lite"/>
    </source>
</evidence>
<dbReference type="SFLD" id="SFLDG01162">
    <property type="entry name" value="I"/>
    <property type="match status" value="1"/>
</dbReference>
<dbReference type="PIRSF" id="PIRSF000509">
    <property type="entry name" value="Trp_DMAT"/>
    <property type="match status" value="1"/>
</dbReference>
<evidence type="ECO:0000256" key="2">
    <source>
        <dbReference type="ARBA" id="ARBA00010209"/>
    </source>
</evidence>
<keyword evidence="3" id="KW-0808">Transferase</keyword>
<evidence type="ECO:0000256" key="3">
    <source>
        <dbReference type="ARBA" id="ARBA00022679"/>
    </source>
</evidence>
<dbReference type="CDD" id="cd13929">
    <property type="entry name" value="PT-DMATS_CymD"/>
    <property type="match status" value="1"/>
</dbReference>
<gene>
    <name evidence="6" type="ORF">AOCH_001361</name>
</gene>
<protein>
    <recommendedName>
        <fullName evidence="8">Dimethylallyl tryptophan synthase</fullName>
    </recommendedName>
</protein>
<evidence type="ECO:0000313" key="6">
    <source>
        <dbReference type="EMBL" id="KKK25538.1"/>
    </source>
</evidence>
<proteinExistence type="inferred from homology"/>
<evidence type="ECO:0000313" key="7">
    <source>
        <dbReference type="Proteomes" id="UP000034947"/>
    </source>
</evidence>
<comment type="pathway">
    <text evidence="1">Secondary metabolite biosynthesis.</text>
</comment>
<feature type="binding site" evidence="4">
    <location>
        <position position="125"/>
    </location>
    <ligand>
        <name>dimethylallyl diphosphate</name>
        <dbReference type="ChEBI" id="CHEBI:57623"/>
    </ligand>
</feature>
<sequence length="449" mass="50649">MAISLFNFLTQSLRESRFFGGDKPSLISEHSDHHGSQEDQPKTDVSLWNQEVGEMLLEIMTMAGYPSNSKLLHMEFFRESVAPLLGQHPRGGGPPTTWKSFMTDDHSPVELSWCWSAKSEIPTARYSVEPIGKFAGLSSDPLNTAASIRLLGNTLPLSPEVDLYLHRHFQQMFMSQNLPRSDTLEDGTLDVPQSQSFMAFDLLESTMVVKQYYLPTRRALAEGISNAEIIARAIQRLPEPANSLGASLDVIANFLQSFPVESRPAVEIMAIDCLDPPQSRLKIYVRSRETTLQGVIEMLTLGGKTSISQEEEQSLRELWYLVFGLDATEHKDSDDLPDKDHRTAGLLYYYELKMGVSAPKSKVYLPVRHYSQNDDQIARGLTTFLEKRGKRLMTGSYYDGVKRLCRHRDLGSGLGFHTYITWASAKNNWNVTAYFNPEINHACRSKSQD</sequence>
<organism evidence="6 7">
    <name type="scientific">Aspergillus ochraceoroseus</name>
    <dbReference type="NCBI Taxonomy" id="138278"/>
    <lineage>
        <taxon>Eukaryota</taxon>
        <taxon>Fungi</taxon>
        <taxon>Dikarya</taxon>
        <taxon>Ascomycota</taxon>
        <taxon>Pezizomycotina</taxon>
        <taxon>Eurotiomycetes</taxon>
        <taxon>Eurotiomycetidae</taxon>
        <taxon>Eurotiales</taxon>
        <taxon>Aspergillaceae</taxon>
        <taxon>Aspergillus</taxon>
        <taxon>Aspergillus subgen. Nidulantes</taxon>
    </lineage>
</organism>
<dbReference type="InterPro" id="IPR017795">
    <property type="entry name" value="ABBA_NscD-like"/>
</dbReference>
<dbReference type="EMBL" id="JYKN01000148">
    <property type="protein sequence ID" value="KKK25538.1"/>
    <property type="molecule type" value="Genomic_DNA"/>
</dbReference>
<feature type="binding site" evidence="4">
    <location>
        <position position="280"/>
    </location>
    <ligand>
        <name>dimethylallyl diphosphate</name>
        <dbReference type="ChEBI" id="CHEBI:57623"/>
    </ligand>
</feature>
<dbReference type="Pfam" id="PF11991">
    <property type="entry name" value="Trp_DMAT"/>
    <property type="match status" value="1"/>
</dbReference>
<feature type="binding site" evidence="4">
    <location>
        <position position="212"/>
    </location>
    <ligand>
        <name>dimethylallyl diphosphate</name>
        <dbReference type="ChEBI" id="CHEBI:57623"/>
    </ligand>
</feature>
<dbReference type="OrthoDB" id="3354387at2759"/>
<feature type="binding site" evidence="4">
    <location>
        <position position="210"/>
    </location>
    <ligand>
        <name>dimethylallyl diphosphate</name>
        <dbReference type="ChEBI" id="CHEBI:57623"/>
    </ligand>
</feature>
<dbReference type="SFLD" id="SFLDS00036">
    <property type="entry name" value="Aromatic_Prenyltransferase"/>
    <property type="match status" value="1"/>
</dbReference>
<feature type="binding site" evidence="4">
    <location>
        <position position="110"/>
    </location>
    <ligand>
        <name>L-tryptophan</name>
        <dbReference type="ChEBI" id="CHEBI:57912"/>
    </ligand>
</feature>
<dbReference type="PANTHER" id="PTHR40627">
    <property type="entry name" value="INDOLE PRENYLTRANSFERASE TDIB-RELATED"/>
    <property type="match status" value="1"/>
</dbReference>
<dbReference type="Proteomes" id="UP000034947">
    <property type="component" value="Unassembled WGS sequence"/>
</dbReference>
<evidence type="ECO:0000256" key="1">
    <source>
        <dbReference type="ARBA" id="ARBA00005179"/>
    </source>
</evidence>
<dbReference type="VEuPathDB" id="FungiDB:P175DRAFT_0519066"/>
<dbReference type="GO" id="GO:0009820">
    <property type="term" value="P:alkaloid metabolic process"/>
    <property type="evidence" value="ECO:0007669"/>
    <property type="project" value="InterPro"/>
</dbReference>
<feature type="compositionally biased region" description="Basic and acidic residues" evidence="5">
    <location>
        <begin position="29"/>
        <end position="42"/>
    </location>
</feature>
<reference evidence="6 7" key="1">
    <citation type="submission" date="2015-02" db="EMBL/GenBank/DDBJ databases">
        <title>Draft Genome Sequences of Two Closely-Related Aflatoxigenic Aspergillus Species Obtained from the Cote d'Ivoire.</title>
        <authorList>
            <person name="Moore G.G."/>
            <person name="Beltz S.B."/>
            <person name="Mack B.M."/>
        </authorList>
    </citation>
    <scope>NUCLEOTIDE SEQUENCE [LARGE SCALE GENOMIC DNA]</scope>
    <source>
        <strain evidence="6 7">SRRC1432</strain>
    </source>
</reference>
<dbReference type="NCBIfam" id="TIGR03429">
    <property type="entry name" value="arom_pren_DMATS"/>
    <property type="match status" value="1"/>
</dbReference>
<feature type="binding site" evidence="4">
    <location>
        <position position="364"/>
    </location>
    <ligand>
        <name>dimethylallyl diphosphate</name>
        <dbReference type="ChEBI" id="CHEBI:57623"/>
    </ligand>
</feature>